<keyword evidence="3 13" id="KW-0150">Chloroplast</keyword>
<feature type="binding site" description="axial binding residue" evidence="12">
    <location>
        <position position="234"/>
    </location>
    <ligand>
        <name>chlorophyll a</name>
        <dbReference type="ChEBI" id="CHEBI:58416"/>
        <label>5</label>
    </ligand>
    <ligandPart>
        <name>Mg</name>
        <dbReference type="ChEBI" id="CHEBI:25107"/>
    </ligandPart>
</feature>
<keyword evidence="6" id="KW-0812">Transmembrane</keyword>
<dbReference type="InterPro" id="IPR022796">
    <property type="entry name" value="Chloroa_b-bind"/>
</dbReference>
<evidence type="ECO:0000313" key="14">
    <source>
        <dbReference type="EMBL" id="CAH1443767.1"/>
    </source>
</evidence>
<keyword evidence="10" id="KW-0472">Membrane</keyword>
<feature type="binding site" description="axial binding residue" evidence="12">
    <location>
        <position position="226"/>
    </location>
    <ligand>
        <name>chlorophyll b</name>
        <dbReference type="ChEBI" id="CHEBI:61721"/>
        <label>1</label>
    </ligand>
    <ligandPart>
        <name>Mg</name>
        <dbReference type="ChEBI" id="CHEBI:25107"/>
    </ligandPart>
</feature>
<accession>A0AAU9P0H9</accession>
<dbReference type="GO" id="GO:0009535">
    <property type="term" value="C:chloroplast thylakoid membrane"/>
    <property type="evidence" value="ECO:0007669"/>
    <property type="project" value="UniProtKB-SubCell"/>
</dbReference>
<comment type="caution">
    <text evidence="14">The sequence shown here is derived from an EMBL/GenBank/DDBJ whole genome shotgun (WGS) entry which is preliminary data.</text>
</comment>
<evidence type="ECO:0000256" key="7">
    <source>
        <dbReference type="ARBA" id="ARBA00022989"/>
    </source>
</evidence>
<feature type="binding site" description="axial binding residue" evidence="12">
    <location>
        <position position="159"/>
    </location>
    <ligand>
        <name>chlorophyll b</name>
        <dbReference type="ChEBI" id="CHEBI:61721"/>
        <label>1</label>
    </ligand>
    <ligandPart>
        <name>Mg</name>
        <dbReference type="ChEBI" id="CHEBI:25107"/>
    </ligandPart>
</feature>
<evidence type="ECO:0000256" key="3">
    <source>
        <dbReference type="ARBA" id="ARBA00022528"/>
    </source>
</evidence>
<comment type="function">
    <text evidence="13">The light-harvesting complex (LHC) functions as a light receptor, it captures and delivers excitation energy to photosystems with which it is closely associated.</text>
</comment>
<evidence type="ECO:0000256" key="13">
    <source>
        <dbReference type="RuleBase" id="RU363080"/>
    </source>
</evidence>
<comment type="similarity">
    <text evidence="13">Belongs to the light-harvesting chlorophyll a/b-binding (LHC) protein family.</text>
</comment>
<keyword evidence="9 13" id="KW-0793">Thylakoid</keyword>
<protein>
    <recommendedName>
        <fullName evidence="13">Chlorophyll a-b binding protein, chloroplastic</fullName>
    </recommendedName>
</protein>
<proteinExistence type="inferred from homology"/>
<dbReference type="Gene3D" id="1.10.3460.10">
    <property type="entry name" value="Chlorophyll a/b binding protein domain"/>
    <property type="match status" value="1"/>
</dbReference>
<dbReference type="FunFam" id="1.10.3460.10:FF:000007">
    <property type="entry name" value="Chlorophyll a-b binding protein, chloroplastic"/>
    <property type="match status" value="1"/>
</dbReference>
<evidence type="ECO:0000256" key="8">
    <source>
        <dbReference type="ARBA" id="ARBA00022991"/>
    </source>
</evidence>
<dbReference type="GO" id="GO:0009522">
    <property type="term" value="C:photosystem I"/>
    <property type="evidence" value="ECO:0007669"/>
    <property type="project" value="UniProtKB-KW"/>
</dbReference>
<keyword evidence="4 13" id="KW-0602">Photosynthesis</keyword>
<evidence type="ECO:0000256" key="5">
    <source>
        <dbReference type="ARBA" id="ARBA00022640"/>
    </source>
</evidence>
<keyword evidence="5 13" id="KW-0934">Plastid</keyword>
<dbReference type="GO" id="GO:0009523">
    <property type="term" value="C:photosystem II"/>
    <property type="evidence" value="ECO:0007669"/>
    <property type="project" value="UniProtKB-KW"/>
</dbReference>
<dbReference type="GO" id="GO:0016168">
    <property type="term" value="F:chlorophyll binding"/>
    <property type="evidence" value="ECO:0007669"/>
    <property type="project" value="UniProtKB-KW"/>
</dbReference>
<keyword evidence="15" id="KW-1185">Reference proteome</keyword>
<evidence type="ECO:0000313" key="15">
    <source>
        <dbReference type="Proteomes" id="UP001157418"/>
    </source>
</evidence>
<keyword evidence="13" id="KW-0603">Photosystem I</keyword>
<feature type="binding site" evidence="12">
    <location>
        <position position="154"/>
    </location>
    <ligand>
        <name>chlorophyll a</name>
        <dbReference type="ChEBI" id="CHEBI:58416"/>
        <label>1</label>
    </ligand>
</feature>
<keyword evidence="2 12" id="KW-0148">Chlorophyll</keyword>
<feature type="binding site" evidence="12">
    <location>
        <position position="157"/>
    </location>
    <ligand>
        <name>chlorophyll a</name>
        <dbReference type="ChEBI" id="CHEBI:58416"/>
        <label>1</label>
    </ligand>
</feature>
<reference evidence="14 15" key="1">
    <citation type="submission" date="2022-01" db="EMBL/GenBank/DDBJ databases">
        <authorList>
            <person name="Xiong W."/>
            <person name="Schranz E."/>
        </authorList>
    </citation>
    <scope>NUCLEOTIDE SEQUENCE [LARGE SCALE GENOMIC DNA]</scope>
</reference>
<dbReference type="PANTHER" id="PTHR21649">
    <property type="entry name" value="CHLOROPHYLL A/B BINDING PROTEIN"/>
    <property type="match status" value="1"/>
</dbReference>
<evidence type="ECO:0000256" key="11">
    <source>
        <dbReference type="ARBA" id="ARBA00023276"/>
    </source>
</evidence>
<dbReference type="Pfam" id="PF00504">
    <property type="entry name" value="Chloroa_b-bind"/>
    <property type="match status" value="1"/>
</dbReference>
<organism evidence="14 15">
    <name type="scientific">Lactuca virosa</name>
    <dbReference type="NCBI Taxonomy" id="75947"/>
    <lineage>
        <taxon>Eukaryota</taxon>
        <taxon>Viridiplantae</taxon>
        <taxon>Streptophyta</taxon>
        <taxon>Embryophyta</taxon>
        <taxon>Tracheophyta</taxon>
        <taxon>Spermatophyta</taxon>
        <taxon>Magnoliopsida</taxon>
        <taxon>eudicotyledons</taxon>
        <taxon>Gunneridae</taxon>
        <taxon>Pentapetalae</taxon>
        <taxon>asterids</taxon>
        <taxon>campanulids</taxon>
        <taxon>Asterales</taxon>
        <taxon>Asteraceae</taxon>
        <taxon>Cichorioideae</taxon>
        <taxon>Cichorieae</taxon>
        <taxon>Lactucinae</taxon>
        <taxon>Lactuca</taxon>
    </lineage>
</organism>
<name>A0AAU9P0H9_9ASTR</name>
<dbReference type="AlphaFoldDB" id="A0AAU9P0H9"/>
<comment type="subcellular location">
    <subcellularLocation>
        <location evidence="1">Plastid</location>
        <location evidence="1">Chloroplast thylakoid membrane</location>
        <topology evidence="1">Multi-pass membrane protein</topology>
    </subcellularLocation>
</comment>
<gene>
    <name evidence="14" type="ORF">LVIROSA_LOCUS29660</name>
</gene>
<keyword evidence="7" id="KW-1133">Transmembrane helix</keyword>
<dbReference type="Proteomes" id="UP001157418">
    <property type="component" value="Unassembled WGS sequence"/>
</dbReference>
<evidence type="ECO:0000256" key="2">
    <source>
        <dbReference type="ARBA" id="ARBA00022494"/>
    </source>
</evidence>
<keyword evidence="11 13" id="KW-0604">Photosystem II</keyword>
<evidence type="ECO:0000256" key="9">
    <source>
        <dbReference type="ARBA" id="ARBA00023078"/>
    </source>
</evidence>
<keyword evidence="8 13" id="KW-0157">Chromophore</keyword>
<dbReference type="GO" id="GO:0009765">
    <property type="term" value="P:photosynthesis, light harvesting"/>
    <property type="evidence" value="ECO:0007669"/>
    <property type="project" value="InterPro"/>
</dbReference>
<dbReference type="InterPro" id="IPR001344">
    <property type="entry name" value="Chloro_AB-bd_pln"/>
</dbReference>
<evidence type="ECO:0000256" key="6">
    <source>
        <dbReference type="ARBA" id="ARBA00022692"/>
    </source>
</evidence>
<evidence type="ECO:0000256" key="10">
    <source>
        <dbReference type="ARBA" id="ARBA00023136"/>
    </source>
</evidence>
<evidence type="ECO:0000256" key="12">
    <source>
        <dbReference type="PIRSR" id="PIRSR601344-1"/>
    </source>
</evidence>
<sequence>MASLHPPEVPFSKDLTLLHSHRSHTQTAKGFPARMASMAAASSLGVSEMLGNPLNFSGTSKTAPSASSPATFKTVALFQKKKPAPKAKPVAVTPASDELAKWYGPERRIFLPEGLLDRSEIPEYLNGEVAGDYGYDPFGLGKKPEDFAKYQAFELIHARWAMLGAAGCIIPEAFNKYGANCGPEAVWFKTGALLLDGNTLNYFGKNIPINLVLAVVAEVVLVGGAEYYRITNGLDLEDKLHPGGPFDPLGLAKDPDQFALLKGPVENLASHLSDPFGNNILTVISGNIERTPTL</sequence>
<evidence type="ECO:0000256" key="4">
    <source>
        <dbReference type="ARBA" id="ARBA00022531"/>
    </source>
</evidence>
<dbReference type="EMBL" id="CAKMRJ010005523">
    <property type="protein sequence ID" value="CAH1443767.1"/>
    <property type="molecule type" value="Genomic_DNA"/>
</dbReference>
<dbReference type="SUPFAM" id="SSF103511">
    <property type="entry name" value="Chlorophyll a-b binding protein"/>
    <property type="match status" value="1"/>
</dbReference>
<evidence type="ECO:0000256" key="1">
    <source>
        <dbReference type="ARBA" id="ARBA00004454"/>
    </source>
</evidence>